<dbReference type="GO" id="GO:0061522">
    <property type="term" value="F:1,4-dihydroxy-2-naphthoyl-CoA thioesterase activity"/>
    <property type="evidence" value="ECO:0007669"/>
    <property type="project" value="TreeGrafter"/>
</dbReference>
<dbReference type="GO" id="GO:0005829">
    <property type="term" value="C:cytosol"/>
    <property type="evidence" value="ECO:0007669"/>
    <property type="project" value="TreeGrafter"/>
</dbReference>
<sequence>MQGLLGTLLGLKVVEARKDKVVAEFDWRPDLCTVGGTLHGGALMAVADQVGATAAFLNLPAGAGTTTLESKTNFFAGCKAGKVRAEATPLHVGGRTSVWQTRLYDEAGKLLSQTLQTQLVLLPKQG</sequence>
<dbReference type="InterPro" id="IPR006683">
    <property type="entry name" value="Thioestr_dom"/>
</dbReference>
<feature type="domain" description="Thioesterase" evidence="2">
    <location>
        <begin position="35"/>
        <end position="110"/>
    </location>
</feature>
<keyword evidence="4" id="KW-1185">Reference proteome</keyword>
<dbReference type="EMBL" id="VDUZ01000027">
    <property type="protein sequence ID" value="TXL73213.1"/>
    <property type="molecule type" value="Genomic_DNA"/>
</dbReference>
<name>A0A5C8PIL9_9HYPH</name>
<organism evidence="3 4">
    <name type="scientific">Vineibacter terrae</name>
    <dbReference type="NCBI Taxonomy" id="2586908"/>
    <lineage>
        <taxon>Bacteria</taxon>
        <taxon>Pseudomonadati</taxon>
        <taxon>Pseudomonadota</taxon>
        <taxon>Alphaproteobacteria</taxon>
        <taxon>Hyphomicrobiales</taxon>
        <taxon>Vineibacter</taxon>
    </lineage>
</organism>
<dbReference type="OrthoDB" id="9813282at2"/>
<dbReference type="NCBIfam" id="TIGR00369">
    <property type="entry name" value="unchar_dom_1"/>
    <property type="match status" value="1"/>
</dbReference>
<dbReference type="Gene3D" id="3.10.129.10">
    <property type="entry name" value="Hotdog Thioesterase"/>
    <property type="match status" value="1"/>
</dbReference>
<comment type="caution">
    <text evidence="3">The sequence shown here is derived from an EMBL/GenBank/DDBJ whole genome shotgun (WGS) entry which is preliminary data.</text>
</comment>
<evidence type="ECO:0000313" key="4">
    <source>
        <dbReference type="Proteomes" id="UP000321638"/>
    </source>
</evidence>
<keyword evidence="1" id="KW-0378">Hydrolase</keyword>
<dbReference type="Proteomes" id="UP000321638">
    <property type="component" value="Unassembled WGS sequence"/>
</dbReference>
<proteinExistence type="predicted"/>
<dbReference type="PANTHER" id="PTHR43240:SF8">
    <property type="entry name" value="PHENYLACETIC ACID DEGRADATION-RELATED PROTEIN"/>
    <property type="match status" value="1"/>
</dbReference>
<reference evidence="3 4" key="1">
    <citation type="submission" date="2019-06" db="EMBL/GenBank/DDBJ databases">
        <title>New taxonomy in bacterial strain CC-CFT640, isolated from vineyard.</title>
        <authorList>
            <person name="Lin S.-Y."/>
            <person name="Tsai C.-F."/>
            <person name="Young C.-C."/>
        </authorList>
    </citation>
    <scope>NUCLEOTIDE SEQUENCE [LARGE SCALE GENOMIC DNA]</scope>
    <source>
        <strain evidence="3 4">CC-CFT640</strain>
    </source>
</reference>
<dbReference type="InterPro" id="IPR003736">
    <property type="entry name" value="PAAI_dom"/>
</dbReference>
<dbReference type="SUPFAM" id="SSF54637">
    <property type="entry name" value="Thioesterase/thiol ester dehydrase-isomerase"/>
    <property type="match status" value="1"/>
</dbReference>
<accession>A0A5C8PIL9</accession>
<dbReference type="PANTHER" id="PTHR43240">
    <property type="entry name" value="1,4-DIHYDROXY-2-NAPHTHOYL-COA THIOESTERASE 1"/>
    <property type="match status" value="1"/>
</dbReference>
<dbReference type="InterPro" id="IPR029069">
    <property type="entry name" value="HotDog_dom_sf"/>
</dbReference>
<evidence type="ECO:0000313" key="3">
    <source>
        <dbReference type="EMBL" id="TXL73213.1"/>
    </source>
</evidence>
<gene>
    <name evidence="3" type="ORF">FHP25_22020</name>
</gene>
<protein>
    <submittedName>
        <fullName evidence="3">PaaI family thioesterase</fullName>
    </submittedName>
</protein>
<evidence type="ECO:0000256" key="1">
    <source>
        <dbReference type="ARBA" id="ARBA00022801"/>
    </source>
</evidence>
<evidence type="ECO:0000259" key="2">
    <source>
        <dbReference type="Pfam" id="PF03061"/>
    </source>
</evidence>
<dbReference type="Pfam" id="PF03061">
    <property type="entry name" value="4HBT"/>
    <property type="match status" value="1"/>
</dbReference>
<dbReference type="AlphaFoldDB" id="A0A5C8PIL9"/>
<dbReference type="CDD" id="cd03443">
    <property type="entry name" value="PaaI_thioesterase"/>
    <property type="match status" value="1"/>
</dbReference>